<dbReference type="EMBL" id="JWZT01000685">
    <property type="protein sequence ID" value="KII73761.1"/>
    <property type="molecule type" value="Genomic_DNA"/>
</dbReference>
<reference evidence="2 3" key="1">
    <citation type="journal article" date="2014" name="Genome Biol. Evol.">
        <title>The genome of the myxosporean Thelohanellus kitauei shows adaptations to nutrient acquisition within its fish host.</title>
        <authorList>
            <person name="Yang Y."/>
            <person name="Xiong J."/>
            <person name="Zhou Z."/>
            <person name="Huo F."/>
            <person name="Miao W."/>
            <person name="Ran C."/>
            <person name="Liu Y."/>
            <person name="Zhang J."/>
            <person name="Feng J."/>
            <person name="Wang M."/>
            <person name="Wang M."/>
            <person name="Wang L."/>
            <person name="Yao B."/>
        </authorList>
    </citation>
    <scope>NUCLEOTIDE SEQUENCE [LARGE SCALE GENOMIC DNA]</scope>
    <source>
        <strain evidence="2">Wuqing</strain>
    </source>
</reference>
<accession>A0A0C2N2C7</accession>
<proteinExistence type="predicted"/>
<gene>
    <name evidence="2" type="ORF">RF11_14933</name>
</gene>
<keyword evidence="1" id="KW-0812">Transmembrane</keyword>
<evidence type="ECO:0000313" key="3">
    <source>
        <dbReference type="Proteomes" id="UP000031668"/>
    </source>
</evidence>
<organism evidence="2 3">
    <name type="scientific">Thelohanellus kitauei</name>
    <name type="common">Myxosporean</name>
    <dbReference type="NCBI Taxonomy" id="669202"/>
    <lineage>
        <taxon>Eukaryota</taxon>
        <taxon>Metazoa</taxon>
        <taxon>Cnidaria</taxon>
        <taxon>Myxozoa</taxon>
        <taxon>Myxosporea</taxon>
        <taxon>Bivalvulida</taxon>
        <taxon>Platysporina</taxon>
        <taxon>Myxobolidae</taxon>
        <taxon>Thelohanellus</taxon>
    </lineage>
</organism>
<protein>
    <submittedName>
        <fullName evidence="2">Uncharacterized protein</fullName>
    </submittedName>
</protein>
<comment type="caution">
    <text evidence="2">The sequence shown here is derived from an EMBL/GenBank/DDBJ whole genome shotgun (WGS) entry which is preliminary data.</text>
</comment>
<keyword evidence="1" id="KW-0472">Membrane</keyword>
<sequence>MMKFRIKPKSDSFEISLSFKVVIKVKAVRVKSFYDQNFYVSLQLDALTEPKDEYVQPFLMIDEAIYYMIITIKLCQREIYLLILSTIVFLLIVVWFILMIYYNLNRPVIRASRKIVYYVNPEDQI</sequence>
<evidence type="ECO:0000313" key="2">
    <source>
        <dbReference type="EMBL" id="KII73761.1"/>
    </source>
</evidence>
<keyword evidence="1" id="KW-1133">Transmembrane helix</keyword>
<dbReference type="Proteomes" id="UP000031668">
    <property type="component" value="Unassembled WGS sequence"/>
</dbReference>
<name>A0A0C2N2C7_THEKT</name>
<dbReference type="AlphaFoldDB" id="A0A0C2N2C7"/>
<feature type="transmembrane region" description="Helical" evidence="1">
    <location>
        <begin position="79"/>
        <end position="102"/>
    </location>
</feature>
<keyword evidence="3" id="KW-1185">Reference proteome</keyword>
<evidence type="ECO:0000256" key="1">
    <source>
        <dbReference type="SAM" id="Phobius"/>
    </source>
</evidence>